<evidence type="ECO:0000256" key="2">
    <source>
        <dbReference type="ARBA" id="ARBA00022679"/>
    </source>
</evidence>
<evidence type="ECO:0000256" key="1">
    <source>
        <dbReference type="ARBA" id="ARBA00022676"/>
    </source>
</evidence>
<keyword evidence="6" id="KW-1185">Reference proteome</keyword>
<organism evidence="5 6">
    <name type="scientific">Caenimonas sedimenti</name>
    <dbReference type="NCBI Taxonomy" id="2596921"/>
    <lineage>
        <taxon>Bacteria</taxon>
        <taxon>Pseudomonadati</taxon>
        <taxon>Pseudomonadota</taxon>
        <taxon>Betaproteobacteria</taxon>
        <taxon>Burkholderiales</taxon>
        <taxon>Comamonadaceae</taxon>
        <taxon>Caenimonas</taxon>
    </lineage>
</organism>
<keyword evidence="1" id="KW-0328">Glycosyltransferase</keyword>
<reference evidence="5 6" key="1">
    <citation type="submission" date="2019-07" db="EMBL/GenBank/DDBJ databases">
        <title>Caenimonas sedimenti sp. nov., isolated from activated sludge.</title>
        <authorList>
            <person name="Xu J."/>
        </authorList>
    </citation>
    <scope>NUCLEOTIDE SEQUENCE [LARGE SCALE GENOMIC DNA]</scope>
    <source>
        <strain evidence="5 6">HX-9-20</strain>
    </source>
</reference>
<dbReference type="Proteomes" id="UP000318199">
    <property type="component" value="Unassembled WGS sequence"/>
</dbReference>
<gene>
    <name evidence="5" type="ORF">FN976_06220</name>
</gene>
<dbReference type="AlphaFoldDB" id="A0A562ZV83"/>
<feature type="domain" description="Glycosyl transferase family 1" evidence="3">
    <location>
        <begin position="178"/>
        <end position="336"/>
    </location>
</feature>
<evidence type="ECO:0000313" key="5">
    <source>
        <dbReference type="EMBL" id="TWO72297.1"/>
    </source>
</evidence>
<proteinExistence type="predicted"/>
<accession>A0A562ZV83</accession>
<evidence type="ECO:0000313" key="6">
    <source>
        <dbReference type="Proteomes" id="UP000318199"/>
    </source>
</evidence>
<feature type="domain" description="Glycosyltransferase subfamily 4-like N-terminal" evidence="4">
    <location>
        <begin position="4"/>
        <end position="157"/>
    </location>
</feature>
<dbReference type="PANTHER" id="PTHR12526:SF510">
    <property type="entry name" value="D-INOSITOL 3-PHOSPHATE GLYCOSYLTRANSFERASE"/>
    <property type="match status" value="1"/>
</dbReference>
<evidence type="ECO:0000259" key="3">
    <source>
        <dbReference type="Pfam" id="PF00534"/>
    </source>
</evidence>
<dbReference type="SUPFAM" id="SSF53756">
    <property type="entry name" value="UDP-Glycosyltransferase/glycogen phosphorylase"/>
    <property type="match status" value="1"/>
</dbReference>
<comment type="caution">
    <text evidence="5">The sequence shown here is derived from an EMBL/GenBank/DDBJ whole genome shotgun (WGS) entry which is preliminary data.</text>
</comment>
<dbReference type="EMBL" id="VOBQ01000004">
    <property type="protein sequence ID" value="TWO72297.1"/>
    <property type="molecule type" value="Genomic_DNA"/>
</dbReference>
<protein>
    <submittedName>
        <fullName evidence="5">Glycosyltransferase</fullName>
    </submittedName>
</protein>
<dbReference type="Pfam" id="PF00534">
    <property type="entry name" value="Glycos_transf_1"/>
    <property type="match status" value="1"/>
</dbReference>
<dbReference type="InterPro" id="IPR028098">
    <property type="entry name" value="Glyco_trans_4-like_N"/>
</dbReference>
<keyword evidence="2 5" id="KW-0808">Transferase</keyword>
<dbReference type="GO" id="GO:0016757">
    <property type="term" value="F:glycosyltransferase activity"/>
    <property type="evidence" value="ECO:0007669"/>
    <property type="project" value="UniProtKB-KW"/>
</dbReference>
<dbReference type="InterPro" id="IPR001296">
    <property type="entry name" value="Glyco_trans_1"/>
</dbReference>
<dbReference type="PANTHER" id="PTHR12526">
    <property type="entry name" value="GLYCOSYLTRANSFERASE"/>
    <property type="match status" value="1"/>
</dbReference>
<evidence type="ECO:0000259" key="4">
    <source>
        <dbReference type="Pfam" id="PF13579"/>
    </source>
</evidence>
<dbReference type="Pfam" id="PF13579">
    <property type="entry name" value="Glyco_trans_4_4"/>
    <property type="match status" value="1"/>
</dbReference>
<dbReference type="Gene3D" id="3.40.50.2000">
    <property type="entry name" value="Glycogen Phosphorylase B"/>
    <property type="match status" value="2"/>
</dbReference>
<sequence length="380" mass="42519">MQGQELAKRGWTVHTLCLDRPGASVDSRIAASAVVQLGPSIGAYGFNFRLEPWLRLNASKYSAILVHGMWGYHGYCVSKVARRQGFAYAIFLHGMLDPWFKQRYPFKHLKKWLYWPWGEYRVIRDAGLVLFTTAEELRLARNSFWLYKVRERLVGYGIAKPILVPAQRDQFTQAFPQLVGKRVLLFLSRLHEKKGCELLIRSFARVRATNPQLHLVIAGSGNAQYEETLKDLAQACGAGSSITFTGMLLGDLKWGAIQAAEVFVLPSYQENFGIALAEALVAGVPVVTTKGVNIWREIESEAAGLIGDATPQGIDSLLDRWLALSAAERKQMGERALQCFDRHFYIENVADNLHHALMDCAKEATGPYTYIGRAGRSLKA</sequence>
<name>A0A562ZV83_9BURK</name>